<dbReference type="STRING" id="1348612.A0A397I2K1"/>
<accession>A0A397I2K1</accession>
<evidence type="ECO:0000256" key="1">
    <source>
        <dbReference type="ARBA" id="ARBA00004123"/>
    </source>
</evidence>
<dbReference type="EMBL" id="PQFF01000256">
    <property type="protein sequence ID" value="RHZ69755.1"/>
    <property type="molecule type" value="Genomic_DNA"/>
</dbReference>
<feature type="compositionally biased region" description="Basic residues" evidence="4">
    <location>
        <begin position="256"/>
        <end position="267"/>
    </location>
</feature>
<reference evidence="6 7" key="1">
    <citation type="submission" date="2018-08" db="EMBL/GenBank/DDBJ databases">
        <title>Genome and evolution of the arbuscular mycorrhizal fungus Diversispora epigaea (formerly Glomus versiforme) and its bacterial endosymbionts.</title>
        <authorList>
            <person name="Sun X."/>
            <person name="Fei Z."/>
            <person name="Harrison M."/>
        </authorList>
    </citation>
    <scope>NUCLEOTIDE SEQUENCE [LARGE SCALE GENOMIC DNA]</scope>
    <source>
        <strain evidence="6 7">IT104</strain>
    </source>
</reference>
<dbReference type="InterPro" id="IPR051183">
    <property type="entry name" value="U1_U11-U12_snRNP_70-35kDa"/>
</dbReference>
<protein>
    <recommendedName>
        <fullName evidence="5">RRM domain-containing protein</fullName>
    </recommendedName>
</protein>
<feature type="compositionally biased region" description="Basic and acidic residues" evidence="4">
    <location>
        <begin position="342"/>
        <end position="404"/>
    </location>
</feature>
<dbReference type="PANTHER" id="PTHR13952">
    <property type="entry name" value="U1 SMALL NUCLEAR RIBONUCLEOPROTEIN 70 KD"/>
    <property type="match status" value="1"/>
</dbReference>
<evidence type="ECO:0000256" key="4">
    <source>
        <dbReference type="SAM" id="MobiDB-lite"/>
    </source>
</evidence>
<feature type="compositionally biased region" description="Basic residues" evidence="4">
    <location>
        <begin position="275"/>
        <end position="285"/>
    </location>
</feature>
<dbReference type="Proteomes" id="UP000266861">
    <property type="component" value="Unassembled WGS sequence"/>
</dbReference>
<dbReference type="InterPro" id="IPR035979">
    <property type="entry name" value="RBD_domain_sf"/>
</dbReference>
<dbReference type="Gene3D" id="3.30.70.330">
    <property type="match status" value="1"/>
</dbReference>
<proteinExistence type="predicted"/>
<dbReference type="InterPro" id="IPR012677">
    <property type="entry name" value="Nucleotide-bd_a/b_plait_sf"/>
</dbReference>
<dbReference type="SMART" id="SM00360">
    <property type="entry name" value="RRM"/>
    <property type="match status" value="1"/>
</dbReference>
<evidence type="ECO:0000313" key="6">
    <source>
        <dbReference type="EMBL" id="RHZ69755.1"/>
    </source>
</evidence>
<keyword evidence="2" id="KW-0539">Nucleus</keyword>
<evidence type="ECO:0000256" key="2">
    <source>
        <dbReference type="ARBA" id="ARBA00023242"/>
    </source>
</evidence>
<dbReference type="PANTHER" id="PTHR13952:SF6">
    <property type="entry name" value="U11_U12 SMALL NUCLEAR RIBONUCLEOPROTEIN 35 KDA PROTEIN"/>
    <property type="match status" value="1"/>
</dbReference>
<dbReference type="SUPFAM" id="SSF54928">
    <property type="entry name" value="RNA-binding domain, RBD"/>
    <property type="match status" value="1"/>
</dbReference>
<dbReference type="OrthoDB" id="6159137at2759"/>
<dbReference type="GO" id="GO:0003729">
    <property type="term" value="F:mRNA binding"/>
    <property type="evidence" value="ECO:0007669"/>
    <property type="project" value="TreeGrafter"/>
</dbReference>
<feature type="region of interest" description="Disordered" evidence="4">
    <location>
        <begin position="317"/>
        <end position="404"/>
    </location>
</feature>
<name>A0A397I2K1_9GLOM</name>
<dbReference type="InterPro" id="IPR000504">
    <property type="entry name" value="RRM_dom"/>
</dbReference>
<sequence length="404" mass="48578">MWYAKKYDPLQAGSIDGTDTIPHDHAIARAQVSVFVKPTSESLTEDPLKTLFVGRLNPLTTEETLKKTFERFGSIKCARLVRNIITGDSRGYAFVEFDTENACQEAFKNSYNMTIDERQILTDYERGRVMEGWIPRRLGGGFGGRKESGQLRFGARDRPFKRPLHVTGNQAMPDIMSEQRFDDCWRRRTSSANKSIDDDKYFYYSDTNTTKNNNNNNRSNFQFKEYYRDHYRDHDHSDRHHEHGHSHHRNPELSPPRRHHEHGHSHHRNPELSPPRRHHHHHRRHSINEEDVTVTTNNTITNKNKNNELQLHYHNHHHHHYNNQHNKPNNNNNNNHHHRRSQDRYQDRSQDRYRDRSQDRYQDRSQDRYQDRSQDRYQYSSRDKNREKRNKSNRESNREYDSRI</sequence>
<feature type="region of interest" description="Disordered" evidence="4">
    <location>
        <begin position="234"/>
        <end position="295"/>
    </location>
</feature>
<feature type="compositionally biased region" description="Low complexity" evidence="4">
    <location>
        <begin position="323"/>
        <end position="334"/>
    </location>
</feature>
<keyword evidence="3" id="KW-0694">RNA-binding</keyword>
<dbReference type="Pfam" id="PF00076">
    <property type="entry name" value="RRM_1"/>
    <property type="match status" value="1"/>
</dbReference>
<organism evidence="6 7">
    <name type="scientific">Diversispora epigaea</name>
    <dbReference type="NCBI Taxonomy" id="1348612"/>
    <lineage>
        <taxon>Eukaryota</taxon>
        <taxon>Fungi</taxon>
        <taxon>Fungi incertae sedis</taxon>
        <taxon>Mucoromycota</taxon>
        <taxon>Glomeromycotina</taxon>
        <taxon>Glomeromycetes</taxon>
        <taxon>Diversisporales</taxon>
        <taxon>Diversisporaceae</taxon>
        <taxon>Diversispora</taxon>
    </lineage>
</organism>
<dbReference type="GO" id="GO:0000398">
    <property type="term" value="P:mRNA splicing, via spliceosome"/>
    <property type="evidence" value="ECO:0007669"/>
    <property type="project" value="TreeGrafter"/>
</dbReference>
<evidence type="ECO:0000259" key="5">
    <source>
        <dbReference type="PROSITE" id="PS50102"/>
    </source>
</evidence>
<evidence type="ECO:0000313" key="7">
    <source>
        <dbReference type="Proteomes" id="UP000266861"/>
    </source>
</evidence>
<evidence type="ECO:0000256" key="3">
    <source>
        <dbReference type="PROSITE-ProRule" id="PRU00176"/>
    </source>
</evidence>
<dbReference type="FunFam" id="3.30.70.330:FF:000132">
    <property type="entry name" value="Small nuclear ribonucleoprotein U11/U12 subunit 35"/>
    <property type="match status" value="1"/>
</dbReference>
<dbReference type="AlphaFoldDB" id="A0A397I2K1"/>
<comment type="caution">
    <text evidence="6">The sequence shown here is derived from an EMBL/GenBank/DDBJ whole genome shotgun (WGS) entry which is preliminary data.</text>
</comment>
<comment type="subcellular location">
    <subcellularLocation>
        <location evidence="1">Nucleus</location>
    </subcellularLocation>
</comment>
<keyword evidence="7" id="KW-1185">Reference proteome</keyword>
<gene>
    <name evidence="6" type="ORF">Glove_279g39</name>
</gene>
<dbReference type="GO" id="GO:0017069">
    <property type="term" value="F:snRNA binding"/>
    <property type="evidence" value="ECO:0007669"/>
    <property type="project" value="TreeGrafter"/>
</dbReference>
<dbReference type="PROSITE" id="PS50102">
    <property type="entry name" value="RRM"/>
    <property type="match status" value="1"/>
</dbReference>
<feature type="domain" description="RRM" evidence="5">
    <location>
        <begin position="49"/>
        <end position="127"/>
    </location>
</feature>
<dbReference type="GO" id="GO:0071011">
    <property type="term" value="C:precatalytic spliceosome"/>
    <property type="evidence" value="ECO:0007669"/>
    <property type="project" value="TreeGrafter"/>
</dbReference>